<comment type="caution">
    <text evidence="2">The sequence shown here is derived from an EMBL/GenBank/DDBJ whole genome shotgun (WGS) entry which is preliminary data.</text>
</comment>
<feature type="region of interest" description="Disordered" evidence="1">
    <location>
        <begin position="85"/>
        <end position="109"/>
    </location>
</feature>
<evidence type="ECO:0000313" key="3">
    <source>
        <dbReference type="Proteomes" id="UP001283361"/>
    </source>
</evidence>
<dbReference type="EMBL" id="JAWDGP010006462">
    <property type="protein sequence ID" value="KAK3740711.1"/>
    <property type="molecule type" value="Genomic_DNA"/>
</dbReference>
<feature type="compositionally biased region" description="Basic and acidic residues" evidence="1">
    <location>
        <begin position="95"/>
        <end position="109"/>
    </location>
</feature>
<gene>
    <name evidence="2" type="ORF">RRG08_048955</name>
</gene>
<organism evidence="2 3">
    <name type="scientific">Elysia crispata</name>
    <name type="common">lettuce slug</name>
    <dbReference type="NCBI Taxonomy" id="231223"/>
    <lineage>
        <taxon>Eukaryota</taxon>
        <taxon>Metazoa</taxon>
        <taxon>Spiralia</taxon>
        <taxon>Lophotrochozoa</taxon>
        <taxon>Mollusca</taxon>
        <taxon>Gastropoda</taxon>
        <taxon>Heterobranchia</taxon>
        <taxon>Euthyneura</taxon>
        <taxon>Panpulmonata</taxon>
        <taxon>Sacoglossa</taxon>
        <taxon>Placobranchoidea</taxon>
        <taxon>Plakobranchidae</taxon>
        <taxon>Elysia</taxon>
    </lineage>
</organism>
<protein>
    <submittedName>
        <fullName evidence="2">Uncharacterized protein</fullName>
    </submittedName>
</protein>
<evidence type="ECO:0000256" key="1">
    <source>
        <dbReference type="SAM" id="MobiDB-lite"/>
    </source>
</evidence>
<proteinExistence type="predicted"/>
<reference evidence="2" key="1">
    <citation type="journal article" date="2023" name="G3 (Bethesda)">
        <title>A reference genome for the long-term kleptoplast-retaining sea slug Elysia crispata morphotype clarki.</title>
        <authorList>
            <person name="Eastman K.E."/>
            <person name="Pendleton A.L."/>
            <person name="Shaikh M.A."/>
            <person name="Suttiyut T."/>
            <person name="Ogas R."/>
            <person name="Tomko P."/>
            <person name="Gavelis G."/>
            <person name="Widhalm J.R."/>
            <person name="Wisecaver J.H."/>
        </authorList>
    </citation>
    <scope>NUCLEOTIDE SEQUENCE</scope>
    <source>
        <strain evidence="2">ECLA1</strain>
    </source>
</reference>
<dbReference type="Proteomes" id="UP001283361">
    <property type="component" value="Unassembled WGS sequence"/>
</dbReference>
<accession>A0AAE0YC79</accession>
<evidence type="ECO:0000313" key="2">
    <source>
        <dbReference type="EMBL" id="KAK3740711.1"/>
    </source>
</evidence>
<dbReference type="AlphaFoldDB" id="A0AAE0YC79"/>
<keyword evidence="3" id="KW-1185">Reference proteome</keyword>
<name>A0AAE0YC79_9GAST</name>
<sequence>MLGTKTYRWTQGQEESFKSLKKMLVSPPVISVPTCGNNFIYSSRANTAQGNVYDRGWVIFKKEKEKKLVFVPKVFQDKIMHHYHNIPTSSHQGTRTKEKEKKSAEKNKEMEELKKEIRALKGEVKELKDANDYLISCLEDGDENETDECVHALLQASVATISWDATTELRHHINEVHIRMADGKTHTISINRLAGRKAEDYSNHVVKAIKEMCQTYADFHGMSFAVVRGGRVLPKILSALADRAVVNHKACLFINLHLGLELIEMNCNLHVLDGFANEVRSALKVLDTKTRLDGGNYCLA</sequence>